<name>S6ASW9_METRE</name>
<gene>
    <name evidence="1" type="ORF">PCA10_14840</name>
</gene>
<protein>
    <submittedName>
        <fullName evidence="1">Uncharacterized protein</fullName>
    </submittedName>
</protein>
<dbReference type="Proteomes" id="UP000015503">
    <property type="component" value="Chromosome"/>
</dbReference>
<dbReference type="STRING" id="1245471.PCA10_14840"/>
<dbReference type="HOGENOM" id="CLU_2168862_0_0_6"/>
<evidence type="ECO:0000313" key="2">
    <source>
        <dbReference type="Proteomes" id="UP000015503"/>
    </source>
</evidence>
<proteinExistence type="predicted"/>
<accession>S6ASW9</accession>
<reference evidence="1 2" key="1">
    <citation type="journal article" date="2013" name="Genome Announc.">
        <title>Complete Genome Sequence of the Carbazole Degrader Pseudomonas resinovorans Strain CA10 (NBRC 106553).</title>
        <authorList>
            <person name="Shintani M."/>
            <person name="Hosoyama A."/>
            <person name="Ohji S."/>
            <person name="Tsuchikane K."/>
            <person name="Takarada H."/>
            <person name="Yamazoe A."/>
            <person name="Fujita N."/>
            <person name="Nojiri H."/>
        </authorList>
    </citation>
    <scope>NUCLEOTIDE SEQUENCE [LARGE SCALE GENOMIC DNA]</scope>
    <source>
        <strain evidence="1 2">NBRC 106553</strain>
    </source>
</reference>
<dbReference type="AntiFam" id="ANF00185">
    <property type="entry name" value="Shadow ORF (opposite ybhD)"/>
</dbReference>
<dbReference type="KEGG" id="pre:PCA10_14840"/>
<sequence length="110" mass="11959">MFVEKASGFGKPQRSATFQQGHPEFVLELLDLPAQRGLRDVQAFRGAGEIEGLGERLEVAQVAKLHGDSGVVVFGVHRYLAGIVLDKLYIGPHGLSRPLSDTRTSKPDGY</sequence>
<dbReference type="EMBL" id="AP013068">
    <property type="protein sequence ID" value="BAN47216.1"/>
    <property type="molecule type" value="Genomic_DNA"/>
</dbReference>
<evidence type="ECO:0000313" key="1">
    <source>
        <dbReference type="EMBL" id="BAN47216.1"/>
    </source>
</evidence>
<dbReference type="AlphaFoldDB" id="S6ASW9"/>
<organism evidence="1 2">
    <name type="scientific">Metapseudomonas resinovorans NBRC 106553</name>
    <dbReference type="NCBI Taxonomy" id="1245471"/>
    <lineage>
        <taxon>Bacteria</taxon>
        <taxon>Pseudomonadati</taxon>
        <taxon>Pseudomonadota</taxon>
        <taxon>Gammaproteobacteria</taxon>
        <taxon>Pseudomonadales</taxon>
        <taxon>Pseudomonadaceae</taxon>
        <taxon>Metapseudomonas</taxon>
    </lineage>
</organism>
<keyword evidence="2" id="KW-1185">Reference proteome</keyword>